<feature type="transmembrane region" description="Helical" evidence="1">
    <location>
        <begin position="64"/>
        <end position="83"/>
    </location>
</feature>
<protein>
    <submittedName>
        <fullName evidence="2">Uncharacterized protein</fullName>
    </submittedName>
</protein>
<dbReference type="Proteomes" id="UP000243342">
    <property type="component" value="Unassembled WGS sequence"/>
</dbReference>
<evidence type="ECO:0000313" key="2">
    <source>
        <dbReference type="EMBL" id="OIV38548.1"/>
    </source>
</evidence>
<dbReference type="OrthoDB" id="4230291at2"/>
<name>A0A1J7CAK5_9ACTN</name>
<feature type="transmembrane region" description="Helical" evidence="1">
    <location>
        <begin position="31"/>
        <end position="52"/>
    </location>
</feature>
<evidence type="ECO:0000313" key="3">
    <source>
        <dbReference type="Proteomes" id="UP000243342"/>
    </source>
</evidence>
<dbReference type="AlphaFoldDB" id="A0A1J7CAK5"/>
<keyword evidence="1" id="KW-1133">Transmembrane helix</keyword>
<feature type="transmembrane region" description="Helical" evidence="1">
    <location>
        <begin position="89"/>
        <end position="106"/>
    </location>
</feature>
<gene>
    <name evidence="2" type="ORF">BIV57_05230</name>
</gene>
<proteinExistence type="predicted"/>
<reference evidence="2 3" key="1">
    <citation type="submission" date="2016-10" db="EMBL/GenBank/DDBJ databases">
        <title>Genome sequence of Streptomyces gilvigriseus MUSC 26.</title>
        <authorList>
            <person name="Lee L.-H."/>
            <person name="Ser H.-L."/>
        </authorList>
    </citation>
    <scope>NUCLEOTIDE SEQUENCE [LARGE SCALE GENOMIC DNA]</scope>
    <source>
        <strain evidence="2 3">MUSC 26</strain>
    </source>
</reference>
<comment type="caution">
    <text evidence="2">The sequence shown here is derived from an EMBL/GenBank/DDBJ whole genome shotgun (WGS) entry which is preliminary data.</text>
</comment>
<sequence>MVGAYAALSIATVIAAYLMRGHHDLVTANVWVRGIIVAATSLLMYSFAVWAAKGSARALLRLRITATAMVGVIAVIVALPGFLPTWMRIEQSACGLLLLGVAALLFTRRTRRFDGQDVD</sequence>
<keyword evidence="3" id="KW-1185">Reference proteome</keyword>
<keyword evidence="1" id="KW-0472">Membrane</keyword>
<keyword evidence="1" id="KW-0812">Transmembrane</keyword>
<organism evidence="2 3">
    <name type="scientific">Mangrovactinospora gilvigrisea</name>
    <dbReference type="NCBI Taxonomy" id="1428644"/>
    <lineage>
        <taxon>Bacteria</taxon>
        <taxon>Bacillati</taxon>
        <taxon>Actinomycetota</taxon>
        <taxon>Actinomycetes</taxon>
        <taxon>Kitasatosporales</taxon>
        <taxon>Streptomycetaceae</taxon>
        <taxon>Mangrovactinospora</taxon>
    </lineage>
</organism>
<evidence type="ECO:0000256" key="1">
    <source>
        <dbReference type="SAM" id="Phobius"/>
    </source>
</evidence>
<dbReference type="EMBL" id="MLCF01000019">
    <property type="protein sequence ID" value="OIV38548.1"/>
    <property type="molecule type" value="Genomic_DNA"/>
</dbReference>
<accession>A0A1J7CAK5</accession>